<organism evidence="1 2">
    <name type="scientific">Micromonospora harpali</name>
    <dbReference type="NCBI Taxonomy" id="1490225"/>
    <lineage>
        <taxon>Bacteria</taxon>
        <taxon>Bacillati</taxon>
        <taxon>Actinomycetota</taxon>
        <taxon>Actinomycetes</taxon>
        <taxon>Micromonosporales</taxon>
        <taxon>Micromonosporaceae</taxon>
        <taxon>Micromonospora</taxon>
    </lineage>
</organism>
<comment type="caution">
    <text evidence="1">The sequence shown here is derived from an EMBL/GenBank/DDBJ whole genome shotgun (WGS) entry which is preliminary data.</text>
</comment>
<feature type="non-terminal residue" evidence="1">
    <location>
        <position position="152"/>
    </location>
</feature>
<gene>
    <name evidence="1" type="ORF">ACFPZ4_34915</name>
</gene>
<name>A0ABW1I0V2_9ACTN</name>
<sequence>MLPFVGSDLATALIAAQSSLVYDYVARQKVGGIHLTRITLKQLPVPTPLMLGPHTPFITPRVLELVYTAYDMAGLARDLGDSGAPFRWDEARRAQTGAELDAYFFHLYGIDRPDVDYILETFQSDSGGLKNNEITKYGTYRTKDLVLAEYDR</sequence>
<protein>
    <submittedName>
        <fullName evidence="1">Uncharacterized protein</fullName>
    </submittedName>
</protein>
<evidence type="ECO:0000313" key="2">
    <source>
        <dbReference type="Proteomes" id="UP001596207"/>
    </source>
</evidence>
<proteinExistence type="predicted"/>
<reference evidence="2" key="1">
    <citation type="journal article" date="2019" name="Int. J. Syst. Evol. Microbiol.">
        <title>The Global Catalogue of Microorganisms (GCM) 10K type strain sequencing project: providing services to taxonomists for standard genome sequencing and annotation.</title>
        <authorList>
            <consortium name="The Broad Institute Genomics Platform"/>
            <consortium name="The Broad Institute Genome Sequencing Center for Infectious Disease"/>
            <person name="Wu L."/>
            <person name="Ma J."/>
        </authorList>
    </citation>
    <scope>NUCLEOTIDE SEQUENCE [LARGE SCALE GENOMIC DNA]</scope>
    <source>
        <strain evidence="2">CGMCC 4.7173</strain>
    </source>
</reference>
<dbReference type="EMBL" id="JBHSQQ010000888">
    <property type="protein sequence ID" value="MFC5946558.1"/>
    <property type="molecule type" value="Genomic_DNA"/>
</dbReference>
<accession>A0ABW1I0V2</accession>
<evidence type="ECO:0000313" key="1">
    <source>
        <dbReference type="EMBL" id="MFC5946558.1"/>
    </source>
</evidence>
<keyword evidence="2" id="KW-1185">Reference proteome</keyword>
<dbReference type="Proteomes" id="UP001596207">
    <property type="component" value="Unassembled WGS sequence"/>
</dbReference>